<feature type="signal peptide" evidence="14">
    <location>
        <begin position="1"/>
        <end position="41"/>
    </location>
</feature>
<keyword evidence="18" id="KW-1185">Reference proteome</keyword>
<dbReference type="Gene3D" id="2.40.170.20">
    <property type="entry name" value="TonB-dependent receptor, beta-barrel domain"/>
    <property type="match status" value="2"/>
</dbReference>
<evidence type="ECO:0000256" key="7">
    <source>
        <dbReference type="ARBA" id="ARBA00023065"/>
    </source>
</evidence>
<evidence type="ECO:0000256" key="2">
    <source>
        <dbReference type="ARBA" id="ARBA00022448"/>
    </source>
</evidence>
<feature type="region of interest" description="Disordered" evidence="13">
    <location>
        <begin position="51"/>
        <end position="74"/>
    </location>
</feature>
<reference evidence="18" key="1">
    <citation type="journal article" date="2019" name="Int. J. Syst. Evol. Microbiol.">
        <title>The Global Catalogue of Microorganisms (GCM) 10K type strain sequencing project: providing services to taxonomists for standard genome sequencing and annotation.</title>
        <authorList>
            <consortium name="The Broad Institute Genomics Platform"/>
            <consortium name="The Broad Institute Genome Sequencing Center for Infectious Disease"/>
            <person name="Wu L."/>
            <person name="Ma J."/>
        </authorList>
    </citation>
    <scope>NUCLEOTIDE SEQUENCE [LARGE SCALE GENOMIC DNA]</scope>
    <source>
        <strain evidence="18">JCM 16603</strain>
    </source>
</reference>
<evidence type="ECO:0000256" key="6">
    <source>
        <dbReference type="ARBA" id="ARBA00023004"/>
    </source>
</evidence>
<proteinExistence type="inferred from homology"/>
<keyword evidence="4" id="KW-0410">Iron transport</keyword>
<dbReference type="InterPro" id="IPR039426">
    <property type="entry name" value="TonB-dep_rcpt-like"/>
</dbReference>
<dbReference type="SUPFAM" id="SSF56935">
    <property type="entry name" value="Porins"/>
    <property type="match status" value="1"/>
</dbReference>
<keyword evidence="3 11" id="KW-1134">Transmembrane beta strand</keyword>
<keyword evidence="10 11" id="KW-0998">Cell outer membrane</keyword>
<evidence type="ECO:0000259" key="15">
    <source>
        <dbReference type="Pfam" id="PF00593"/>
    </source>
</evidence>
<organism evidence="17 18">
    <name type="scientific">Sphingomonas humi</name>
    <dbReference type="NCBI Taxonomy" id="335630"/>
    <lineage>
        <taxon>Bacteria</taxon>
        <taxon>Pseudomonadati</taxon>
        <taxon>Pseudomonadota</taxon>
        <taxon>Alphaproteobacteria</taxon>
        <taxon>Sphingomonadales</taxon>
        <taxon>Sphingomonadaceae</taxon>
        <taxon>Sphingomonas</taxon>
    </lineage>
</organism>
<evidence type="ECO:0000256" key="11">
    <source>
        <dbReference type="PROSITE-ProRule" id="PRU01360"/>
    </source>
</evidence>
<keyword evidence="7" id="KW-0406">Ion transport</keyword>
<dbReference type="Pfam" id="PF00593">
    <property type="entry name" value="TonB_dep_Rec_b-barrel"/>
    <property type="match status" value="1"/>
</dbReference>
<dbReference type="Proteomes" id="UP001501310">
    <property type="component" value="Unassembled WGS sequence"/>
</dbReference>
<feature type="chain" id="PRO_5045987053" description="TonB-dependent receptor" evidence="14">
    <location>
        <begin position="42"/>
        <end position="904"/>
    </location>
</feature>
<sequence length="904" mass="96421">MPPKPAEGRGDKDIYMTASTSTGLRVATAMLFCGASVPAVAQTDLAAAASDSAGGTATTEEAQPPEASSSNDGQIAEIVVTATKRETNLQKTPISISVIGNEALRERRVQSLLDLADGGVPSLRIATFEARQSALTIGIRGIVPLDANQPAREQGVGVYLDGVYLGRQHGLNAALFDVERIEVLKGPQGTLFGRNTEGGALSIVTRAPTGRFGGSASASVGNLGAYSGNLHLDLPARAGLSLKLDGVIQHQEPITENPFPGAVGFGYFHRKGGRAALRWKPASNFTNDFAADYALDKNSPFYSQLLNYNPNGCLSGGSNTAPLPLPAGSKCVTPGTAFTGTQGTIRPLLPGVVVNGDTLMRRVDIPVPQKVSRDRTFGFTNNLRWSVIPELELRSISAWRGVDVEQYDNSGGAHRVPVVNLTAACTGANCAFSRYSLADLRQRQFSQELQAVGTVGSLDYVAGLYYFNERVSDDAATPNTLGAVATVAGGVVTGATYVPIPFCTGTNPITANDFVGNAVRGCNIDRASKVRSRSYAAYGQVTWNATDALHVTVGGRYTIDKKEGELLASRNIDYRFDKARAAANGYKPLDEKWTRFNPLAVVAYDFSNRVHGYLKYATGYRAGGASSRTSDYRAFNPEDVKSYEAGLKTEFFDRRLRFNIAGYLMDRKGSQVDLSTIQPTATGNFNNLVTFNAPGTTKIRGIEADVTVSPFQGLQFGASYAYTYTRIPPVPVTYTAFCTGVAAPSTACTSAGQAINSTTVPQQFFIVFTPRNAASGSIDYSLPIGSSETAVKFHLDGNYAQATQAFDQFAAKADASFIVNGRVSLTDINLANAARFTLSLWSRNLFNEQYVYRRDPSNSIPAVQTAPVTGVPNILAVGNNGGILGDYGNFNTPRTFGLEASMKF</sequence>
<comment type="similarity">
    <text evidence="11 12">Belongs to the TonB-dependent receptor family.</text>
</comment>
<evidence type="ECO:0000256" key="3">
    <source>
        <dbReference type="ARBA" id="ARBA00022452"/>
    </source>
</evidence>
<dbReference type="InterPro" id="IPR036942">
    <property type="entry name" value="Beta-barrel_TonB_sf"/>
</dbReference>
<evidence type="ECO:0000256" key="8">
    <source>
        <dbReference type="ARBA" id="ARBA00023077"/>
    </source>
</evidence>
<evidence type="ECO:0000256" key="9">
    <source>
        <dbReference type="ARBA" id="ARBA00023136"/>
    </source>
</evidence>
<feature type="domain" description="TonB-dependent receptor-like beta-barrel" evidence="15">
    <location>
        <begin position="423"/>
        <end position="845"/>
    </location>
</feature>
<dbReference type="PANTHER" id="PTHR32552:SF81">
    <property type="entry name" value="TONB-DEPENDENT OUTER MEMBRANE RECEPTOR"/>
    <property type="match status" value="1"/>
</dbReference>
<dbReference type="InterPro" id="IPR000531">
    <property type="entry name" value="Beta-barrel_TonB"/>
</dbReference>
<keyword evidence="6" id="KW-0408">Iron</keyword>
<dbReference type="Pfam" id="PF07715">
    <property type="entry name" value="Plug"/>
    <property type="match status" value="1"/>
</dbReference>
<evidence type="ECO:0000256" key="12">
    <source>
        <dbReference type="RuleBase" id="RU003357"/>
    </source>
</evidence>
<dbReference type="InterPro" id="IPR012910">
    <property type="entry name" value="Plug_dom"/>
</dbReference>
<keyword evidence="2 11" id="KW-0813">Transport</keyword>
<gene>
    <name evidence="17" type="ORF">GCM10022211_07790</name>
</gene>
<protein>
    <recommendedName>
        <fullName evidence="19">TonB-dependent receptor</fullName>
    </recommendedName>
</protein>
<evidence type="ECO:0008006" key="19">
    <source>
        <dbReference type="Google" id="ProtNLM"/>
    </source>
</evidence>
<dbReference type="PROSITE" id="PS52016">
    <property type="entry name" value="TONB_DEPENDENT_REC_3"/>
    <property type="match status" value="1"/>
</dbReference>
<evidence type="ECO:0000256" key="5">
    <source>
        <dbReference type="ARBA" id="ARBA00022692"/>
    </source>
</evidence>
<evidence type="ECO:0000313" key="18">
    <source>
        <dbReference type="Proteomes" id="UP001501310"/>
    </source>
</evidence>
<evidence type="ECO:0000256" key="13">
    <source>
        <dbReference type="SAM" id="MobiDB-lite"/>
    </source>
</evidence>
<evidence type="ECO:0000256" key="1">
    <source>
        <dbReference type="ARBA" id="ARBA00004571"/>
    </source>
</evidence>
<evidence type="ECO:0000313" key="17">
    <source>
        <dbReference type="EMBL" id="GAA4000025.1"/>
    </source>
</evidence>
<dbReference type="EMBL" id="BAAAZD010000001">
    <property type="protein sequence ID" value="GAA4000025.1"/>
    <property type="molecule type" value="Genomic_DNA"/>
</dbReference>
<name>A0ABP7RND4_9SPHN</name>
<evidence type="ECO:0000256" key="14">
    <source>
        <dbReference type="SAM" id="SignalP"/>
    </source>
</evidence>
<evidence type="ECO:0000256" key="10">
    <source>
        <dbReference type="ARBA" id="ARBA00023237"/>
    </source>
</evidence>
<comment type="subcellular location">
    <subcellularLocation>
        <location evidence="1 11">Cell outer membrane</location>
        <topology evidence="1 11">Multi-pass membrane protein</topology>
    </subcellularLocation>
</comment>
<accession>A0ABP7RND4</accession>
<keyword evidence="14" id="KW-0732">Signal</keyword>
<evidence type="ECO:0000256" key="4">
    <source>
        <dbReference type="ARBA" id="ARBA00022496"/>
    </source>
</evidence>
<keyword evidence="5 11" id="KW-0812">Transmembrane</keyword>
<feature type="domain" description="TonB-dependent receptor plug" evidence="16">
    <location>
        <begin position="89"/>
        <end position="200"/>
    </location>
</feature>
<evidence type="ECO:0000259" key="16">
    <source>
        <dbReference type="Pfam" id="PF07715"/>
    </source>
</evidence>
<keyword evidence="9 11" id="KW-0472">Membrane</keyword>
<comment type="caution">
    <text evidence="17">The sequence shown here is derived from an EMBL/GenBank/DDBJ whole genome shotgun (WGS) entry which is preliminary data.</text>
</comment>
<keyword evidence="8 12" id="KW-0798">TonB box</keyword>
<dbReference type="PANTHER" id="PTHR32552">
    <property type="entry name" value="FERRICHROME IRON RECEPTOR-RELATED"/>
    <property type="match status" value="1"/>
</dbReference>